<proteinExistence type="inferred from homology"/>
<comment type="similarity">
    <text evidence="1">Belongs to the arginase family. Agmatinase subfamily.</text>
</comment>
<sequence>MSETPESETWRLKVDRSLSPRRDPGPIDLRRYYVQPAYSGMPTFMGVPLALTQEDLRAGKVDVAVVGCPVDSSTGHRGAAFGPRAIRADERYMYATPEGYIHSATRINPFNILKVVDYGDAATDPFDVARSMEPIRGLVREIAEVGAVPVVLGGDHSLLWPSVGGLSDVHGHGSIAVVHFDAHPDCHDEIFGHKATHTTPIRRLLTDERLPGPNLIQVGLRTATGPDDQLFNWMRRAGMRSHFMAEVERIGFGAVVDKVVEEVKAVADHVYLSLDIDVLDPAYAPGTGTPEPAGLTTRELFTGLRRLAHETNLIGMDVVEVAPHLDPGYTTAMNARRAVFEALTGLAMNRIKISTENYANPIVAGEVRFPLA</sequence>
<dbReference type="PROSITE" id="PS01053">
    <property type="entry name" value="ARGINASE_1"/>
    <property type="match status" value="1"/>
</dbReference>
<keyword evidence="3 4" id="KW-0378">Hydrolase</keyword>
<evidence type="ECO:0000256" key="1">
    <source>
        <dbReference type="ARBA" id="ARBA00009227"/>
    </source>
</evidence>
<dbReference type="GO" id="GO:0046872">
    <property type="term" value="F:metal ion binding"/>
    <property type="evidence" value="ECO:0007669"/>
    <property type="project" value="UniProtKB-KW"/>
</dbReference>
<dbReference type="InterPro" id="IPR006035">
    <property type="entry name" value="Ureohydrolase"/>
</dbReference>
<accession>A0A505DQC7</accession>
<evidence type="ECO:0000256" key="4">
    <source>
        <dbReference type="RuleBase" id="RU003684"/>
    </source>
</evidence>
<dbReference type="PANTHER" id="PTHR11358">
    <property type="entry name" value="ARGINASE/AGMATINASE"/>
    <property type="match status" value="1"/>
</dbReference>
<dbReference type="Gene3D" id="3.40.800.10">
    <property type="entry name" value="Ureohydrolase domain"/>
    <property type="match status" value="1"/>
</dbReference>
<dbReference type="CDD" id="cd09990">
    <property type="entry name" value="Agmatinase-like"/>
    <property type="match status" value="1"/>
</dbReference>
<evidence type="ECO:0000256" key="2">
    <source>
        <dbReference type="ARBA" id="ARBA00022723"/>
    </source>
</evidence>
<evidence type="ECO:0000256" key="3">
    <source>
        <dbReference type="ARBA" id="ARBA00022801"/>
    </source>
</evidence>
<dbReference type="GO" id="GO:0033389">
    <property type="term" value="P:putrescine biosynthetic process from arginine, via agmatine"/>
    <property type="evidence" value="ECO:0007669"/>
    <property type="project" value="TreeGrafter"/>
</dbReference>
<name>A0A505DQC7_9ACTN</name>
<dbReference type="Proteomes" id="UP000317378">
    <property type="component" value="Unassembled WGS sequence"/>
</dbReference>
<gene>
    <name evidence="5" type="ORF">FGD71_004515</name>
</gene>
<dbReference type="PANTHER" id="PTHR11358:SF26">
    <property type="entry name" value="GUANIDINO ACID HYDROLASE, MITOCHONDRIAL"/>
    <property type="match status" value="1"/>
</dbReference>
<dbReference type="OrthoDB" id="9788689at2"/>
<dbReference type="InterPro" id="IPR023696">
    <property type="entry name" value="Ureohydrolase_dom_sf"/>
</dbReference>
<dbReference type="SUPFAM" id="SSF52768">
    <property type="entry name" value="Arginase/deacetylase"/>
    <property type="match status" value="1"/>
</dbReference>
<dbReference type="InterPro" id="IPR020855">
    <property type="entry name" value="Ureohydrolase_Mn_BS"/>
</dbReference>
<dbReference type="PRINTS" id="PR00116">
    <property type="entry name" value="ARGINASE"/>
</dbReference>
<dbReference type="AlphaFoldDB" id="A0A505DQC7"/>
<keyword evidence="2" id="KW-0479">Metal-binding</keyword>
<dbReference type="EMBL" id="VCHX02000047">
    <property type="protein sequence ID" value="TPQ23484.1"/>
    <property type="molecule type" value="Genomic_DNA"/>
</dbReference>
<evidence type="ECO:0000313" key="6">
    <source>
        <dbReference type="Proteomes" id="UP000317378"/>
    </source>
</evidence>
<keyword evidence="6" id="KW-1185">Reference proteome</keyword>
<protein>
    <submittedName>
        <fullName evidence="5">Agmatinase</fullName>
    </submittedName>
</protein>
<dbReference type="GO" id="GO:0008783">
    <property type="term" value="F:agmatinase activity"/>
    <property type="evidence" value="ECO:0007669"/>
    <property type="project" value="TreeGrafter"/>
</dbReference>
<comment type="caution">
    <text evidence="5">The sequence shown here is derived from an EMBL/GenBank/DDBJ whole genome shotgun (WGS) entry which is preliminary data.</text>
</comment>
<evidence type="ECO:0000313" key="5">
    <source>
        <dbReference type="EMBL" id="TPQ23484.1"/>
    </source>
</evidence>
<dbReference type="PROSITE" id="PS51409">
    <property type="entry name" value="ARGINASE_2"/>
    <property type="match status" value="1"/>
</dbReference>
<reference evidence="5 6" key="1">
    <citation type="submission" date="2019-06" db="EMBL/GenBank/DDBJ databases">
        <title>Streptomyces sporangiiformans sp. nov., a novel actinomycete isolated from soil in Mount Song.</title>
        <authorList>
            <person name="Han L."/>
        </authorList>
    </citation>
    <scope>NUCLEOTIDE SEQUENCE [LARGE SCALE GENOMIC DNA]</scope>
    <source>
        <strain evidence="5 6">NEAU-SSA 1</strain>
    </source>
</reference>
<dbReference type="RefSeq" id="WP_119099059.1">
    <property type="nucleotide sequence ID" value="NZ_QXMJ01000047.1"/>
</dbReference>
<organism evidence="5 6">
    <name type="scientific">Streptomyces sporangiiformans</name>
    <dbReference type="NCBI Taxonomy" id="2315329"/>
    <lineage>
        <taxon>Bacteria</taxon>
        <taxon>Bacillati</taxon>
        <taxon>Actinomycetota</taxon>
        <taxon>Actinomycetes</taxon>
        <taxon>Kitasatosporales</taxon>
        <taxon>Streptomycetaceae</taxon>
        <taxon>Streptomyces</taxon>
    </lineage>
</organism>
<dbReference type="Pfam" id="PF00491">
    <property type="entry name" value="Arginase"/>
    <property type="match status" value="1"/>
</dbReference>